<dbReference type="Pfam" id="PF00400">
    <property type="entry name" value="WD40"/>
    <property type="match status" value="3"/>
</dbReference>
<dbReference type="AlphaFoldDB" id="A0A0G2ESL8"/>
<feature type="region of interest" description="Disordered" evidence="5">
    <location>
        <begin position="380"/>
        <end position="411"/>
    </location>
</feature>
<proteinExistence type="inferred from homology"/>
<sequence length="472" mass="52551">MAADVPPLDLDIPSLIHLATLSPPSSSRAWQSSPHPSLPIVATATSDKSVNIYSLTTFRLLNRVSGGHKRSVRSVGWRRPIPGSATGATVLATGSFDSTVGIWRKEDEFEASNSASVGNEDEVEIRDRPGDADDEEAWAFAVLLTGHDSEVKSLAFSPSNPSLLATSSRDKSVWIWEEVSGAADEDEYETTAVLTEHSGDVKCVAWNYEDDVLASGSYDDSIRLWREVEEEGDWMCVAYIEGHEGTVWAVQWEKPPAGDDERWKVPEGLPDQQLEEWESYANRRGPRIVSSSDDLTIRIWRREYRSGDSERGPLKRNKIPSIIKPSSTTETWVQDAILPQTHSRSVYSVAWSERTGLIASCGGDGNIYVFKEFAKLHRPSASEDENTKQPGDAMSVDSPTATTEESMEELSEPEYIETEWKPIASIEAAHGDFEVNHVCWALRRDKDKRYDEEEVIISTGDDGQVKLWYLPA</sequence>
<accession>A0A0G2ESL8</accession>
<dbReference type="GO" id="GO:0016226">
    <property type="term" value="P:iron-sulfur cluster assembly"/>
    <property type="evidence" value="ECO:0007669"/>
    <property type="project" value="UniProtKB-UniRule"/>
</dbReference>
<dbReference type="PANTHER" id="PTHR19920">
    <property type="entry name" value="WD40 PROTEIN CIAO1"/>
    <property type="match status" value="1"/>
</dbReference>
<dbReference type="EMBL" id="LCWF01000039">
    <property type="protein sequence ID" value="KKY25727.1"/>
    <property type="molecule type" value="Genomic_DNA"/>
</dbReference>
<organism evidence="6 7">
    <name type="scientific">Phaeomoniella chlamydospora</name>
    <name type="common">Phaeoacremonium chlamydosporum</name>
    <dbReference type="NCBI Taxonomy" id="158046"/>
    <lineage>
        <taxon>Eukaryota</taxon>
        <taxon>Fungi</taxon>
        <taxon>Dikarya</taxon>
        <taxon>Ascomycota</taxon>
        <taxon>Pezizomycotina</taxon>
        <taxon>Eurotiomycetes</taxon>
        <taxon>Chaetothyriomycetidae</taxon>
        <taxon>Phaeomoniellales</taxon>
        <taxon>Phaeomoniellaceae</taxon>
        <taxon>Phaeomoniella</taxon>
    </lineage>
</organism>
<dbReference type="InterPro" id="IPR015943">
    <property type="entry name" value="WD40/YVTN_repeat-like_dom_sf"/>
</dbReference>
<feature type="repeat" description="WD" evidence="4">
    <location>
        <begin position="144"/>
        <end position="177"/>
    </location>
</feature>
<dbReference type="HAMAP" id="MF_03037">
    <property type="entry name" value="ciao1"/>
    <property type="match status" value="1"/>
</dbReference>
<comment type="caution">
    <text evidence="6">The sequence shown here is derived from an EMBL/GenBank/DDBJ whole genome shotgun (WGS) entry which is preliminary data.</text>
</comment>
<evidence type="ECO:0000256" key="3">
    <source>
        <dbReference type="HAMAP-Rule" id="MF_03037"/>
    </source>
</evidence>
<dbReference type="Gene3D" id="2.130.10.10">
    <property type="entry name" value="YVTN repeat-like/Quinoprotein amine dehydrogenase"/>
    <property type="match status" value="1"/>
</dbReference>
<dbReference type="Proteomes" id="UP000053317">
    <property type="component" value="Unassembled WGS sequence"/>
</dbReference>
<feature type="repeat" description="WD" evidence="4">
    <location>
        <begin position="194"/>
        <end position="225"/>
    </location>
</feature>
<evidence type="ECO:0000256" key="4">
    <source>
        <dbReference type="PROSITE-ProRule" id="PRU00221"/>
    </source>
</evidence>
<dbReference type="PROSITE" id="PS50294">
    <property type="entry name" value="WD_REPEATS_REGION"/>
    <property type="match status" value="2"/>
</dbReference>
<keyword evidence="2" id="KW-0677">Repeat</keyword>
<evidence type="ECO:0000313" key="7">
    <source>
        <dbReference type="Proteomes" id="UP000053317"/>
    </source>
</evidence>
<keyword evidence="7" id="KW-1185">Reference proteome</keyword>
<dbReference type="SMART" id="SM00320">
    <property type="entry name" value="WD40"/>
    <property type="match status" value="7"/>
</dbReference>
<comment type="function">
    <text evidence="3">Essential component of the cytosolic iron-sulfur (Fe/S) protein assembly machinery. Required for the maturation of extramitochondrial Fe/S proteins.</text>
</comment>
<keyword evidence="1 4" id="KW-0853">WD repeat</keyword>
<evidence type="ECO:0000313" key="6">
    <source>
        <dbReference type="EMBL" id="KKY25727.1"/>
    </source>
</evidence>
<dbReference type="InterPro" id="IPR001680">
    <property type="entry name" value="WD40_rpt"/>
</dbReference>
<reference evidence="6 7" key="1">
    <citation type="submission" date="2015-05" db="EMBL/GenBank/DDBJ databases">
        <title>Distinctive expansion of gene families associated with plant cell wall degradation and secondary metabolism in the genomes of grapevine trunk pathogens.</title>
        <authorList>
            <person name="Lawrence D.P."/>
            <person name="Travadon R."/>
            <person name="Rolshausen P.E."/>
            <person name="Baumgartner K."/>
        </authorList>
    </citation>
    <scope>NUCLEOTIDE SEQUENCE [LARGE SCALE GENOMIC DNA]</scope>
    <source>
        <strain evidence="6">UCRPC4</strain>
    </source>
</reference>
<protein>
    <recommendedName>
        <fullName evidence="3">Probable cytosolic iron-sulfur protein assembly protein 1</fullName>
    </recommendedName>
</protein>
<dbReference type="InterPro" id="IPR028608">
    <property type="entry name" value="CIAO1/Cia1"/>
</dbReference>
<gene>
    <name evidence="3" type="primary">CIA1</name>
    <name evidence="6" type="ORF">UCRPC4_g01640</name>
</gene>
<dbReference type="SUPFAM" id="SSF50978">
    <property type="entry name" value="WD40 repeat-like"/>
    <property type="match status" value="1"/>
</dbReference>
<evidence type="ECO:0000256" key="1">
    <source>
        <dbReference type="ARBA" id="ARBA00022574"/>
    </source>
</evidence>
<comment type="similarity">
    <text evidence="3">Belongs to the WD repeat CIA1 family.</text>
</comment>
<name>A0A0G2ESL8_PHACM</name>
<evidence type="ECO:0000256" key="5">
    <source>
        <dbReference type="SAM" id="MobiDB-lite"/>
    </source>
</evidence>
<dbReference type="GO" id="GO:0097361">
    <property type="term" value="C:cytosolic [4Fe-4S] assembly targeting complex"/>
    <property type="evidence" value="ECO:0007669"/>
    <property type="project" value="InterPro"/>
</dbReference>
<dbReference type="PROSITE" id="PS50082">
    <property type="entry name" value="WD_REPEATS_2"/>
    <property type="match status" value="2"/>
</dbReference>
<dbReference type="PANTHER" id="PTHR19920:SF0">
    <property type="entry name" value="CYTOSOLIC IRON-SULFUR PROTEIN ASSEMBLY PROTEIN CIAO1-RELATED"/>
    <property type="match status" value="1"/>
</dbReference>
<evidence type="ECO:0000256" key="2">
    <source>
        <dbReference type="ARBA" id="ARBA00022737"/>
    </source>
</evidence>
<dbReference type="InterPro" id="IPR036322">
    <property type="entry name" value="WD40_repeat_dom_sf"/>
</dbReference>
<dbReference type="OrthoDB" id="284782at2759"/>
<reference evidence="6 7" key="2">
    <citation type="submission" date="2015-05" db="EMBL/GenBank/DDBJ databases">
        <authorList>
            <person name="Morales-Cruz A."/>
            <person name="Amrine K.C."/>
            <person name="Cantu D."/>
        </authorList>
    </citation>
    <scope>NUCLEOTIDE SEQUENCE [LARGE SCALE GENOMIC DNA]</scope>
    <source>
        <strain evidence="6">UCRPC4</strain>
    </source>
</reference>